<sequence length="345" mass="38750">MTETPAWKLPATAWVRPSTGKLCLEIGAGDGLFFQLSRGLLRSRTELPSLRLNDTDLEAQLSNSLTFDQFFFFPLQQPLYFSYNPPSSIQTVIFPPALWNFGAQGPQQLPRDPFSVQVPSSEYCVSSWDSYDNIISELMPNGCTRIECPSVDRFELFVHIENGHLSHTWICQADYVQKRFRHAFGSAADLLNLDLVTDIRISYILQTPWDAFTLQGTFMADAPDGAVYLFLFTPHIVILGGQQQVIIPPDSERYYWSLDPAGIDQLWPEAVENLGLPVLAFEMRLWTLEVDTELTRAMGYPLIDVEPLIESARELLAFNNSAEEAQAEGEGADAISIPGAWRSGF</sequence>
<gene>
    <name evidence="1" type="ORF">FB45DRAFT_76002</name>
</gene>
<reference evidence="1" key="1">
    <citation type="submission" date="2023-03" db="EMBL/GenBank/DDBJ databases">
        <title>Massive genome expansion in bonnet fungi (Mycena s.s.) driven by repeated elements and novel gene families across ecological guilds.</title>
        <authorList>
            <consortium name="Lawrence Berkeley National Laboratory"/>
            <person name="Harder C.B."/>
            <person name="Miyauchi S."/>
            <person name="Viragh M."/>
            <person name="Kuo A."/>
            <person name="Thoen E."/>
            <person name="Andreopoulos B."/>
            <person name="Lu D."/>
            <person name="Skrede I."/>
            <person name="Drula E."/>
            <person name="Henrissat B."/>
            <person name="Morin E."/>
            <person name="Kohler A."/>
            <person name="Barry K."/>
            <person name="LaButti K."/>
            <person name="Morin E."/>
            <person name="Salamov A."/>
            <person name="Lipzen A."/>
            <person name="Mereny Z."/>
            <person name="Hegedus B."/>
            <person name="Baldrian P."/>
            <person name="Stursova M."/>
            <person name="Weitz H."/>
            <person name="Taylor A."/>
            <person name="Grigoriev I.V."/>
            <person name="Nagy L.G."/>
            <person name="Martin F."/>
            <person name="Kauserud H."/>
        </authorList>
    </citation>
    <scope>NUCLEOTIDE SEQUENCE</scope>
    <source>
        <strain evidence="1">9284</strain>
    </source>
</reference>
<dbReference type="Proteomes" id="UP001221142">
    <property type="component" value="Unassembled WGS sequence"/>
</dbReference>
<dbReference type="EMBL" id="JARKIF010000012">
    <property type="protein sequence ID" value="KAJ7626174.1"/>
    <property type="molecule type" value="Genomic_DNA"/>
</dbReference>
<name>A0AAD7FLV0_9AGAR</name>
<organism evidence="1 2">
    <name type="scientific">Roridomyces roridus</name>
    <dbReference type="NCBI Taxonomy" id="1738132"/>
    <lineage>
        <taxon>Eukaryota</taxon>
        <taxon>Fungi</taxon>
        <taxon>Dikarya</taxon>
        <taxon>Basidiomycota</taxon>
        <taxon>Agaricomycotina</taxon>
        <taxon>Agaricomycetes</taxon>
        <taxon>Agaricomycetidae</taxon>
        <taxon>Agaricales</taxon>
        <taxon>Marasmiineae</taxon>
        <taxon>Mycenaceae</taxon>
        <taxon>Roridomyces</taxon>
    </lineage>
</organism>
<evidence type="ECO:0000313" key="2">
    <source>
        <dbReference type="Proteomes" id="UP001221142"/>
    </source>
</evidence>
<protein>
    <submittedName>
        <fullName evidence="1">Uncharacterized protein</fullName>
    </submittedName>
</protein>
<evidence type="ECO:0000313" key="1">
    <source>
        <dbReference type="EMBL" id="KAJ7626174.1"/>
    </source>
</evidence>
<accession>A0AAD7FLV0</accession>
<comment type="caution">
    <text evidence="1">The sequence shown here is derived from an EMBL/GenBank/DDBJ whole genome shotgun (WGS) entry which is preliminary data.</text>
</comment>
<dbReference type="AlphaFoldDB" id="A0AAD7FLV0"/>
<keyword evidence="2" id="KW-1185">Reference proteome</keyword>
<proteinExistence type="predicted"/>